<comment type="caution">
    <text evidence="4">The sequence shown here is derived from an EMBL/GenBank/DDBJ whole genome shotgun (WGS) entry which is preliminary data.</text>
</comment>
<gene>
    <name evidence="4" type="ORF">HG542_14490</name>
</gene>
<keyword evidence="2" id="KW-0732">Signal</keyword>
<dbReference type="EMBL" id="JABBXF010000030">
    <property type="protein sequence ID" value="NVK78870.1"/>
    <property type="molecule type" value="Genomic_DNA"/>
</dbReference>
<evidence type="ECO:0000313" key="5">
    <source>
        <dbReference type="Proteomes" id="UP000587462"/>
    </source>
</evidence>
<sequence length="370" mass="40594">MAVGVAAAAGVSAVLLPSTFANAGEARNTVDKATAASFGRIADDVITQRSAALVDGNRQGSRIETHEKKVRLSSRWERNEEDGLTSLRTRKKRLNSLGEAYTGAETRVTTDSTTVKGGRATVYVTEVTVYHYKQVRGDEPRTTGFTAHHELNFHRVSGGKWELADMKPLDDGPRAINQPQKTPAPTPDKGGPLKATPASITWPARPMPKSQKPGGYDYKAMAAYAEKYWRNYNPQYRDYNDEGGDCTNFISQALKAGGWKDAPGAASDSTKWWSNSKGDSTSWVGVNEWSSFAMSSKRATSLANVYQMDVGDILQMDFEGDGSKDHSMIVTYRSRLGIPYLTYHSTNTFRKSVASIIAANPDSVYFAYRT</sequence>
<feature type="domain" description="Putative amidase" evidence="3">
    <location>
        <begin position="216"/>
        <end position="363"/>
    </location>
</feature>
<reference evidence="4 5" key="1">
    <citation type="submission" date="2020-04" db="EMBL/GenBank/DDBJ databases">
        <title>Draft Genome Sequence of Streptomyces morookaense DSM 40503, an 8-azaguanine-producing strain.</title>
        <authorList>
            <person name="Qi J."/>
            <person name="Gao J.-M."/>
        </authorList>
    </citation>
    <scope>NUCLEOTIDE SEQUENCE [LARGE SCALE GENOMIC DNA]</scope>
    <source>
        <strain evidence="4 5">DSM 40503</strain>
    </source>
</reference>
<evidence type="ECO:0000259" key="3">
    <source>
        <dbReference type="Pfam" id="PF12671"/>
    </source>
</evidence>
<protein>
    <submittedName>
        <fullName evidence="4">Amidase domain-containing protein</fullName>
    </submittedName>
</protein>
<feature type="signal peptide" evidence="2">
    <location>
        <begin position="1"/>
        <end position="23"/>
    </location>
</feature>
<feature type="region of interest" description="Disordered" evidence="1">
    <location>
        <begin position="170"/>
        <end position="213"/>
    </location>
</feature>
<dbReference type="AlphaFoldDB" id="A0A7Y7E7E4"/>
<feature type="chain" id="PRO_5031520839" evidence="2">
    <location>
        <begin position="24"/>
        <end position="370"/>
    </location>
</feature>
<evidence type="ECO:0000313" key="4">
    <source>
        <dbReference type="EMBL" id="NVK78870.1"/>
    </source>
</evidence>
<dbReference type="Pfam" id="PF12671">
    <property type="entry name" value="Amidase_6"/>
    <property type="match status" value="1"/>
</dbReference>
<keyword evidence="5" id="KW-1185">Reference proteome</keyword>
<dbReference type="PANTHER" id="PTHR40032:SF1">
    <property type="entry name" value="EXPORTED PROTEIN"/>
    <property type="match status" value="1"/>
</dbReference>
<proteinExistence type="predicted"/>
<evidence type="ECO:0000256" key="1">
    <source>
        <dbReference type="SAM" id="MobiDB-lite"/>
    </source>
</evidence>
<name>A0A7Y7E7E4_STRMO</name>
<dbReference type="InterPro" id="IPR024301">
    <property type="entry name" value="Amidase_6"/>
</dbReference>
<accession>A0A7Y7E7E4</accession>
<dbReference type="Proteomes" id="UP000587462">
    <property type="component" value="Unassembled WGS sequence"/>
</dbReference>
<dbReference type="PANTHER" id="PTHR40032">
    <property type="entry name" value="EXPORTED PROTEIN-RELATED"/>
    <property type="match status" value="1"/>
</dbReference>
<evidence type="ECO:0000256" key="2">
    <source>
        <dbReference type="SAM" id="SignalP"/>
    </source>
</evidence>
<organism evidence="4 5">
    <name type="scientific">Streptomyces morookaense</name>
    <name type="common">Streptoverticillium morookaense</name>
    <dbReference type="NCBI Taxonomy" id="1970"/>
    <lineage>
        <taxon>Bacteria</taxon>
        <taxon>Bacillati</taxon>
        <taxon>Actinomycetota</taxon>
        <taxon>Actinomycetes</taxon>
        <taxon>Kitasatosporales</taxon>
        <taxon>Streptomycetaceae</taxon>
        <taxon>Streptomyces</taxon>
    </lineage>
</organism>